<evidence type="ECO:0000259" key="13">
    <source>
        <dbReference type="Pfam" id="PF07569"/>
    </source>
</evidence>
<comment type="subcellular location">
    <subcellularLocation>
        <location evidence="1 11">Nucleus</location>
    </subcellularLocation>
</comment>
<evidence type="ECO:0000313" key="16">
    <source>
        <dbReference type="Proteomes" id="UP000289152"/>
    </source>
</evidence>
<comment type="function">
    <text evidence="11">Required for replication-independent chromatin assembly and for the periodic repression of histone gene transcription during the cell cycle.</text>
</comment>
<dbReference type="GO" id="GO:0006351">
    <property type="term" value="P:DNA-templated transcription"/>
    <property type="evidence" value="ECO:0007669"/>
    <property type="project" value="InterPro"/>
</dbReference>
<evidence type="ECO:0000256" key="1">
    <source>
        <dbReference type="ARBA" id="ARBA00004123"/>
    </source>
</evidence>
<keyword evidence="7 11" id="KW-0805">Transcription regulation</keyword>
<evidence type="ECO:0000256" key="7">
    <source>
        <dbReference type="ARBA" id="ARBA00023015"/>
    </source>
</evidence>
<dbReference type="GO" id="GO:0031491">
    <property type="term" value="F:nucleosome binding"/>
    <property type="evidence" value="ECO:0007669"/>
    <property type="project" value="TreeGrafter"/>
</dbReference>
<dbReference type="VEuPathDB" id="FungiDB:TREMEDRAFT_38091"/>
<dbReference type="Proteomes" id="UP000289152">
    <property type="component" value="Unassembled WGS sequence"/>
</dbReference>
<dbReference type="STRING" id="5217.A0A4Q1BNJ7"/>
<accession>A0A4Q1BNJ7</accession>
<feature type="repeat" description="WD" evidence="10">
    <location>
        <begin position="112"/>
        <end position="153"/>
    </location>
</feature>
<keyword evidence="9 11" id="KW-0539">Nucleus</keyword>
<feature type="region of interest" description="Disordered" evidence="12">
    <location>
        <begin position="340"/>
        <end position="397"/>
    </location>
</feature>
<feature type="compositionally biased region" description="Polar residues" evidence="12">
    <location>
        <begin position="340"/>
        <end position="350"/>
    </location>
</feature>
<dbReference type="PANTHER" id="PTHR13831:SF0">
    <property type="entry name" value="PROTEIN HIRA"/>
    <property type="match status" value="1"/>
</dbReference>
<dbReference type="InterPro" id="IPR055410">
    <property type="entry name" value="Beta-prop_CAF1B_HIR1"/>
</dbReference>
<evidence type="ECO:0000256" key="8">
    <source>
        <dbReference type="ARBA" id="ARBA00023163"/>
    </source>
</evidence>
<feature type="repeat" description="WD" evidence="10">
    <location>
        <begin position="23"/>
        <end position="48"/>
    </location>
</feature>
<dbReference type="InParanoid" id="A0A4Q1BNJ7"/>
<evidence type="ECO:0000259" key="14">
    <source>
        <dbReference type="Pfam" id="PF24105"/>
    </source>
</evidence>
<keyword evidence="16" id="KW-1185">Reference proteome</keyword>
<dbReference type="GO" id="GO:0006355">
    <property type="term" value="P:regulation of DNA-templated transcription"/>
    <property type="evidence" value="ECO:0007669"/>
    <property type="project" value="InterPro"/>
</dbReference>
<dbReference type="GO" id="GO:0000785">
    <property type="term" value="C:chromatin"/>
    <property type="evidence" value="ECO:0007669"/>
    <property type="project" value="TreeGrafter"/>
</dbReference>
<name>A0A4Q1BNJ7_TREME</name>
<dbReference type="InterPro" id="IPR015943">
    <property type="entry name" value="WD40/YVTN_repeat-like_dom_sf"/>
</dbReference>
<proteinExistence type="inferred from homology"/>
<dbReference type="OrthoDB" id="1741719at2759"/>
<dbReference type="InterPro" id="IPR011494">
    <property type="entry name" value="HIRA-like_C"/>
</dbReference>
<evidence type="ECO:0000256" key="11">
    <source>
        <dbReference type="RuleBase" id="RU364014"/>
    </source>
</evidence>
<dbReference type="GO" id="GO:0006338">
    <property type="term" value="P:chromatin remodeling"/>
    <property type="evidence" value="ECO:0007669"/>
    <property type="project" value="InterPro"/>
</dbReference>
<evidence type="ECO:0000256" key="6">
    <source>
        <dbReference type="ARBA" id="ARBA00022853"/>
    </source>
</evidence>
<gene>
    <name evidence="15" type="ORF">M231_03278</name>
</gene>
<keyword evidence="3 11" id="KW-0678">Repressor</keyword>
<evidence type="ECO:0000256" key="12">
    <source>
        <dbReference type="SAM" id="MobiDB-lite"/>
    </source>
</evidence>
<evidence type="ECO:0000256" key="4">
    <source>
        <dbReference type="ARBA" id="ARBA00022574"/>
    </source>
</evidence>
<evidence type="ECO:0000256" key="5">
    <source>
        <dbReference type="ARBA" id="ARBA00022737"/>
    </source>
</evidence>
<dbReference type="Gene3D" id="2.130.10.10">
    <property type="entry name" value="YVTN repeat-like/Quinoprotein amine dehydrogenase"/>
    <property type="match status" value="2"/>
</dbReference>
<dbReference type="FunCoup" id="A0A4Q1BNJ7">
    <property type="interactions" value="345"/>
</dbReference>
<sequence>MRVTKPAWVQHTVGEKKNSRCPIYSLSVHPDGTRLATGGLDQKVKIWSTLPILDEEASEDEANHKLLCTMTSHTDIIDIAWSRDDTMLASVGLDSTIWIWDGRTFVERIRKLDSHKGFVKGVTWDPVGNYLATQSDDKTVKIWNTEDWSLVTSVERPFENSPSSTFFRRLSWSPDGAFIAASNAMNGPVFVAAVIEREGWTADISFVGHENTIQVAAFNPCLFFQKGAEPTRLTASCMLALGADDFSISIWRNTVHKPLVVLHDIFGRNLMDLCWANDGLHLYGCSEDGTICAIAFDQSEFPELATPDKTQLILDAYGYTPRRHNPRSLSAAPSLQSNGFAHLPSIQNPGHVNVLQPRKTKPNPARRVGFANSNGSSLRPLPSGRSGSSSDPFSAPIQPLASSMVQSSTARMFQDAHQAFKPTHDTYGSPRGAKRKTSLLDNAPFVNRGSPMGVSQPLGSVSELRLPRTTVIGTSASGTAQTGRTLPVPSVQNVLRAKAGDVHDETLYVEARNEVAGRCKVTYCQDGQDWWTDHVHCAVLGMAMSTRLCALGLEDGGLKVYTPAGRQSFHVELGAPVSQMVAISNLVFLVTADCQARVYNVESRKLLHPVSSISHLLIDPLSSSSSASTIDILELRLCPNGVPVVITTSPAAYAFDPALQSWTSICAPTHLTSTRTSSPSNVSRGPLADIESRLSSIDIRRDNGERPKGYDISVEINTLETRISACVLLGSREEYKWWIMRYAEVLVKEGYVGRMDEFVRDLVGPIYHRPDRKEECESTILGLDKRELAREILNMCARSPTLRDMAQQWINTLNAIDSER</sequence>
<feature type="compositionally biased region" description="Low complexity" evidence="12">
    <location>
        <begin position="376"/>
        <end position="390"/>
    </location>
</feature>
<dbReference type="InterPro" id="IPR036322">
    <property type="entry name" value="WD40_repeat_dom_sf"/>
</dbReference>
<dbReference type="PANTHER" id="PTHR13831">
    <property type="entry name" value="MEMBER OF THE HIR1 FAMILY OF WD-REPEAT PROTEINS"/>
    <property type="match status" value="1"/>
</dbReference>
<dbReference type="SUPFAM" id="SSF50978">
    <property type="entry name" value="WD40 repeat-like"/>
    <property type="match status" value="1"/>
</dbReference>
<keyword evidence="4 10" id="KW-0853">WD repeat</keyword>
<evidence type="ECO:0000256" key="3">
    <source>
        <dbReference type="ARBA" id="ARBA00022491"/>
    </source>
</evidence>
<dbReference type="PROSITE" id="PS50294">
    <property type="entry name" value="WD_REPEATS_REGION"/>
    <property type="match status" value="2"/>
</dbReference>
<comment type="caution">
    <text evidence="15">The sequence shown here is derived from an EMBL/GenBank/DDBJ whole genome shotgun (WGS) entry which is preliminary data.</text>
</comment>
<keyword evidence="6 11" id="KW-0156">Chromatin regulator</keyword>
<evidence type="ECO:0000256" key="10">
    <source>
        <dbReference type="PROSITE-ProRule" id="PRU00221"/>
    </source>
</evidence>
<dbReference type="InterPro" id="IPR031120">
    <property type="entry name" value="HIR1-like"/>
</dbReference>
<dbReference type="Pfam" id="PF24105">
    <property type="entry name" value="Beta-prop_CAF1B_HIR1"/>
    <property type="match status" value="1"/>
</dbReference>
<dbReference type="GO" id="GO:0000417">
    <property type="term" value="C:HIR complex"/>
    <property type="evidence" value="ECO:0007669"/>
    <property type="project" value="TreeGrafter"/>
</dbReference>
<comment type="similarity">
    <text evidence="2 11">Belongs to the WD repeat HIR1 family.</text>
</comment>
<feature type="domain" description="CAF1B/HIR1 beta-propeller" evidence="14">
    <location>
        <begin position="29"/>
        <end position="300"/>
    </location>
</feature>
<feature type="domain" description="Protein HIRA-like C-terminal" evidence="13">
    <location>
        <begin position="573"/>
        <end position="762"/>
    </location>
</feature>
<keyword evidence="8 11" id="KW-0804">Transcription</keyword>
<reference evidence="15 16" key="1">
    <citation type="submission" date="2016-06" db="EMBL/GenBank/DDBJ databases">
        <title>Evolution of pathogenesis and genome organization in the Tremellales.</title>
        <authorList>
            <person name="Cuomo C."/>
            <person name="Litvintseva A."/>
            <person name="Heitman J."/>
            <person name="Chen Y."/>
            <person name="Sun S."/>
            <person name="Springer D."/>
            <person name="Dromer F."/>
            <person name="Young S."/>
            <person name="Zeng Q."/>
            <person name="Chapman S."/>
            <person name="Gujja S."/>
            <person name="Saif S."/>
            <person name="Birren B."/>
        </authorList>
    </citation>
    <scope>NUCLEOTIDE SEQUENCE [LARGE SCALE GENOMIC DNA]</scope>
    <source>
        <strain evidence="15 16">ATCC 28783</strain>
    </source>
</reference>
<dbReference type="PROSITE" id="PS50082">
    <property type="entry name" value="WD_REPEATS_2"/>
    <property type="match status" value="3"/>
</dbReference>
<dbReference type="SMART" id="SM00320">
    <property type="entry name" value="WD40"/>
    <property type="match status" value="5"/>
</dbReference>
<dbReference type="EMBL" id="SDIL01000031">
    <property type="protein sequence ID" value="RXK39445.1"/>
    <property type="molecule type" value="Genomic_DNA"/>
</dbReference>
<keyword evidence="5 11" id="KW-0677">Repeat</keyword>
<evidence type="ECO:0000256" key="2">
    <source>
        <dbReference type="ARBA" id="ARBA00007306"/>
    </source>
</evidence>
<dbReference type="InterPro" id="IPR001680">
    <property type="entry name" value="WD40_rpt"/>
</dbReference>
<evidence type="ECO:0000256" key="9">
    <source>
        <dbReference type="ARBA" id="ARBA00023242"/>
    </source>
</evidence>
<evidence type="ECO:0000313" key="15">
    <source>
        <dbReference type="EMBL" id="RXK39445.1"/>
    </source>
</evidence>
<organism evidence="15 16">
    <name type="scientific">Tremella mesenterica</name>
    <name type="common">Jelly fungus</name>
    <dbReference type="NCBI Taxonomy" id="5217"/>
    <lineage>
        <taxon>Eukaryota</taxon>
        <taxon>Fungi</taxon>
        <taxon>Dikarya</taxon>
        <taxon>Basidiomycota</taxon>
        <taxon>Agaricomycotina</taxon>
        <taxon>Tremellomycetes</taxon>
        <taxon>Tremellales</taxon>
        <taxon>Tremellaceae</taxon>
        <taxon>Tremella</taxon>
    </lineage>
</organism>
<feature type="repeat" description="WD" evidence="10">
    <location>
        <begin position="69"/>
        <end position="101"/>
    </location>
</feature>
<dbReference type="Pfam" id="PF07569">
    <property type="entry name" value="Hira"/>
    <property type="match status" value="1"/>
</dbReference>
<dbReference type="GO" id="GO:0005634">
    <property type="term" value="C:nucleus"/>
    <property type="evidence" value="ECO:0007669"/>
    <property type="project" value="UniProtKB-SubCell"/>
</dbReference>
<dbReference type="AlphaFoldDB" id="A0A4Q1BNJ7"/>
<protein>
    <recommendedName>
        <fullName evidence="11">Protein HIR</fullName>
    </recommendedName>
</protein>